<protein>
    <submittedName>
        <fullName evidence="3">Uncharacterized PSP1-like protein</fullName>
    </submittedName>
</protein>
<dbReference type="RefSeq" id="WP_012798738.1">
    <property type="nucleotide sequence ID" value="NC_013165.1"/>
</dbReference>
<name>C7N6V1_SLAHD</name>
<feature type="compositionally biased region" description="Polar residues" evidence="1">
    <location>
        <begin position="452"/>
        <end position="474"/>
    </location>
</feature>
<dbReference type="PANTHER" id="PTHR43830">
    <property type="entry name" value="PROTEIN PSP1"/>
    <property type="match status" value="1"/>
</dbReference>
<dbReference type="HOGENOM" id="CLU_033149_2_8_11"/>
<dbReference type="GO" id="GO:0005737">
    <property type="term" value="C:cytoplasm"/>
    <property type="evidence" value="ECO:0007669"/>
    <property type="project" value="TreeGrafter"/>
</dbReference>
<gene>
    <name evidence="3" type="ordered locus">Shel_16170</name>
</gene>
<feature type="domain" description="PSP1 C-terminal" evidence="2">
    <location>
        <begin position="64"/>
        <end position="149"/>
    </location>
</feature>
<feature type="compositionally biased region" description="Low complexity" evidence="1">
    <location>
        <begin position="375"/>
        <end position="392"/>
    </location>
</feature>
<dbReference type="NCBIfam" id="NF041131">
    <property type="entry name" value="RicT_YaaT_fam"/>
    <property type="match status" value="1"/>
</dbReference>
<accession>C7N6V1</accession>
<dbReference type="PANTHER" id="PTHR43830:SF3">
    <property type="entry name" value="PROTEIN PSP1"/>
    <property type="match status" value="1"/>
</dbReference>
<evidence type="ECO:0000313" key="4">
    <source>
        <dbReference type="Proteomes" id="UP000002026"/>
    </source>
</evidence>
<feature type="compositionally biased region" description="Basic residues" evidence="1">
    <location>
        <begin position="339"/>
        <end position="348"/>
    </location>
</feature>
<feature type="region of interest" description="Disordered" evidence="1">
    <location>
        <begin position="313"/>
        <end position="500"/>
    </location>
</feature>
<evidence type="ECO:0000259" key="2">
    <source>
        <dbReference type="PROSITE" id="PS51411"/>
    </source>
</evidence>
<dbReference type="AlphaFoldDB" id="C7N6V1"/>
<organism evidence="3 4">
    <name type="scientific">Slackia heliotrinireducens (strain ATCC 29202 / DSM 20476 / NCTC 11029 / RHS 1)</name>
    <name type="common">Peptococcus heliotrinreducens</name>
    <dbReference type="NCBI Taxonomy" id="471855"/>
    <lineage>
        <taxon>Bacteria</taxon>
        <taxon>Bacillati</taxon>
        <taxon>Actinomycetota</taxon>
        <taxon>Coriobacteriia</taxon>
        <taxon>Eggerthellales</taxon>
        <taxon>Eggerthellaceae</taxon>
        <taxon>Slackia</taxon>
    </lineage>
</organism>
<reference evidence="3 4" key="1">
    <citation type="journal article" date="2009" name="Stand. Genomic Sci.">
        <title>Complete genome sequence of Slackia heliotrinireducens type strain (RHS 1).</title>
        <authorList>
            <person name="Pukall R."/>
            <person name="Lapidus A."/>
            <person name="Nolan M."/>
            <person name="Copeland A."/>
            <person name="Glavina Del Rio T."/>
            <person name="Lucas S."/>
            <person name="Chen F."/>
            <person name="Tice H."/>
            <person name="Cheng J.F."/>
            <person name="Chertkov O."/>
            <person name="Bruce D."/>
            <person name="Goodwin L."/>
            <person name="Kuske C."/>
            <person name="Brettin T."/>
            <person name="Detter J.C."/>
            <person name="Han C."/>
            <person name="Pitluck S."/>
            <person name="Pati A."/>
            <person name="Mavrommatis K."/>
            <person name="Ivanova N."/>
            <person name="Ovchinnikova G."/>
            <person name="Chen A."/>
            <person name="Palaniappan K."/>
            <person name="Schneider S."/>
            <person name="Rohde M."/>
            <person name="Chain P."/>
            <person name="D'haeseleer P."/>
            <person name="Goker M."/>
            <person name="Bristow J."/>
            <person name="Eisen J.A."/>
            <person name="Markowitz V."/>
            <person name="Kyrpides N.C."/>
            <person name="Klenk H.P."/>
            <person name="Hugenholtz P."/>
        </authorList>
    </citation>
    <scope>NUCLEOTIDE SEQUENCE [LARGE SCALE GENOMIC DNA]</scope>
    <source>
        <strain evidence="4">ATCC 29202 / DSM 20476 / NCTC 11029 / RHS 1</strain>
    </source>
</reference>
<evidence type="ECO:0000256" key="1">
    <source>
        <dbReference type="SAM" id="MobiDB-lite"/>
    </source>
</evidence>
<dbReference type="Pfam" id="PF04468">
    <property type="entry name" value="PSP1"/>
    <property type="match status" value="1"/>
</dbReference>
<feature type="compositionally biased region" description="Basic and acidic residues" evidence="1">
    <location>
        <begin position="325"/>
        <end position="338"/>
    </location>
</feature>
<dbReference type="eggNOG" id="COG1774">
    <property type="taxonomic scope" value="Bacteria"/>
</dbReference>
<dbReference type="InterPro" id="IPR007557">
    <property type="entry name" value="PSP1_C"/>
</dbReference>
<proteinExistence type="predicted"/>
<dbReference type="KEGG" id="shi:Shel_16170"/>
<keyword evidence="4" id="KW-1185">Reference proteome</keyword>
<dbReference type="EMBL" id="CP001684">
    <property type="protein sequence ID" value="ACV22636.1"/>
    <property type="molecule type" value="Genomic_DNA"/>
</dbReference>
<dbReference type="PROSITE" id="PS51411">
    <property type="entry name" value="PSP1_C"/>
    <property type="match status" value="1"/>
</dbReference>
<dbReference type="STRING" id="471855.Shel_16170"/>
<feature type="compositionally biased region" description="Low complexity" evidence="1">
    <location>
        <begin position="411"/>
        <end position="434"/>
    </location>
</feature>
<dbReference type="InterPro" id="IPR047767">
    <property type="entry name" value="PSP1-like"/>
</dbReference>
<dbReference type="Proteomes" id="UP000002026">
    <property type="component" value="Chromosome"/>
</dbReference>
<feature type="compositionally biased region" description="Low complexity" evidence="1">
    <location>
        <begin position="353"/>
        <end position="365"/>
    </location>
</feature>
<evidence type="ECO:0000313" key="3">
    <source>
        <dbReference type="EMBL" id="ACV22636.1"/>
    </source>
</evidence>
<sequence length="500" mass="55764">MPKVAPVRLTYNPKILWFDPVDIDIHAGDKLIVSTERGTEFGTADSDLKEVPEEAIEALDSPLKPVLRIATEEDEAHWEEQMRLAEAAVPVFKRMVEEQGLDMRPVTVEYLFDGDKGIFYFESEERVDFRNLVRSLASEFHIRVDMRQIGVRDEARIVGGYGHCGQELCCARMGGKFNPVTIRMAKDQDLSLNPQKISGVCGRLMCCLRYESDVYKEFKTGCPKLNAKVDTPEGEAKVVEVNVPRETVTILTSDNKRIRVPVADMTVERENNPNGKPDTVPEDVYFECKDANNAAKTTALLVDKLFTGNDKVAENPRAVHNPSRRRADGAAKEGEGASKRSRRRRSRSKNGSDAQAGQPKQQQAKQPKKAKGQQDKNAQQKTAKEQQQAKSQRTNQKPRRRHVTTGGAAGAGASAEKQPQQAQQQKQQKPQKQQSNRKPRPQKQNTGARPGQRSSGLAETRSGQGTSNHQSNNGAAGEHRRTRRRSHKAQGSEGQQQQEN</sequence>